<gene>
    <name evidence="1" type="ORF">MEUPH1_LOCUS2176</name>
</gene>
<evidence type="ECO:0000313" key="2">
    <source>
        <dbReference type="Proteomes" id="UP001160148"/>
    </source>
</evidence>
<name>A0AAV0VLK2_9HEMI</name>
<sequence length="95" mass="10642">MCTKNFSHQNFRSTPYIVSQSPQTPSLSQATLNPYSDILKTYPTSPTVLAFSVIHILNIIKLLAILQKCPDVNAREAIINTVMSILNIIPENHYV</sequence>
<organism evidence="1 2">
    <name type="scientific">Macrosiphum euphorbiae</name>
    <name type="common">potato aphid</name>
    <dbReference type="NCBI Taxonomy" id="13131"/>
    <lineage>
        <taxon>Eukaryota</taxon>
        <taxon>Metazoa</taxon>
        <taxon>Ecdysozoa</taxon>
        <taxon>Arthropoda</taxon>
        <taxon>Hexapoda</taxon>
        <taxon>Insecta</taxon>
        <taxon>Pterygota</taxon>
        <taxon>Neoptera</taxon>
        <taxon>Paraneoptera</taxon>
        <taxon>Hemiptera</taxon>
        <taxon>Sternorrhyncha</taxon>
        <taxon>Aphidomorpha</taxon>
        <taxon>Aphidoidea</taxon>
        <taxon>Aphididae</taxon>
        <taxon>Macrosiphini</taxon>
        <taxon>Macrosiphum</taxon>
    </lineage>
</organism>
<reference evidence="1 2" key="1">
    <citation type="submission" date="2023-01" db="EMBL/GenBank/DDBJ databases">
        <authorList>
            <person name="Whitehead M."/>
        </authorList>
    </citation>
    <scope>NUCLEOTIDE SEQUENCE [LARGE SCALE GENOMIC DNA]</scope>
</reference>
<keyword evidence="2" id="KW-1185">Reference proteome</keyword>
<proteinExistence type="predicted"/>
<comment type="caution">
    <text evidence="1">The sequence shown here is derived from an EMBL/GenBank/DDBJ whole genome shotgun (WGS) entry which is preliminary data.</text>
</comment>
<protein>
    <submittedName>
        <fullName evidence="1">Uncharacterized protein</fullName>
    </submittedName>
</protein>
<accession>A0AAV0VLK2</accession>
<dbReference type="Proteomes" id="UP001160148">
    <property type="component" value="Unassembled WGS sequence"/>
</dbReference>
<evidence type="ECO:0000313" key="1">
    <source>
        <dbReference type="EMBL" id="CAI6345126.1"/>
    </source>
</evidence>
<dbReference type="EMBL" id="CARXXK010000001">
    <property type="protein sequence ID" value="CAI6345126.1"/>
    <property type="molecule type" value="Genomic_DNA"/>
</dbReference>
<dbReference type="AlphaFoldDB" id="A0AAV0VLK2"/>